<evidence type="ECO:0000313" key="10">
    <source>
        <dbReference type="EMBL" id="KAJ0987721.1"/>
    </source>
</evidence>
<feature type="transmembrane region" description="Helical" evidence="6">
    <location>
        <begin position="390"/>
        <end position="411"/>
    </location>
</feature>
<feature type="transmembrane region" description="Helical" evidence="6">
    <location>
        <begin position="313"/>
        <end position="336"/>
    </location>
</feature>
<feature type="transmembrane region" description="Helical" evidence="6">
    <location>
        <begin position="178"/>
        <end position="198"/>
    </location>
</feature>
<sequence>MERSRSRSLLLLLLLVLSLISSSMAEIRNLKITADSRPMILFEEFGFTLHGSVVISVSDVTFTSTLSQPDPSLLGFFLLSEENLIQALYESQSQPRSAAPSCVLSSSFVRPLFTFRELSSNRYNNTFPISSPDQYSLFFANCAPETLVSMSVHTEMFNTRPDRSRDYLSVGQAPVPSLYFVFALAYVVFLVLWSHLVFFKNRLSSHRIHFLMAGLLLTKALNLLFAAEDQHYIRSTGSPHGWDVLFYLFQFLRGVLLFTVIVLIGTGWSFLKPFLQDREKKVLMIVIPLQVIANIASTVIGETGPFIRDWVTWNQVFLLIDIICCCAILFPIIWSIRSLRETSKTDGKAMRNLSKLTLFRQFYIILVGYLYFTRIVVFALKTITAYKYRWVSVAAEETASLAFYAIMFYMFRPVERNQYFALDEDDEEAAQAALREEEFEL</sequence>
<feature type="transmembrane region" description="Helical" evidence="6">
    <location>
        <begin position="247"/>
        <end position="270"/>
    </location>
</feature>
<evidence type="ECO:0000259" key="8">
    <source>
        <dbReference type="Pfam" id="PF06814"/>
    </source>
</evidence>
<gene>
    <name evidence="10" type="ORF">J5N97_006077</name>
</gene>
<comment type="caution">
    <text evidence="10">The sequence shown here is derived from an EMBL/GenBank/DDBJ whole genome shotgun (WGS) entry which is preliminary data.</text>
</comment>
<evidence type="ECO:0000256" key="7">
    <source>
        <dbReference type="SAM" id="SignalP"/>
    </source>
</evidence>
<dbReference type="PANTHER" id="PTHR21229:SF2">
    <property type="entry name" value="RE59932P"/>
    <property type="match status" value="1"/>
</dbReference>
<dbReference type="InterPro" id="IPR053937">
    <property type="entry name" value="GOST_TM"/>
</dbReference>
<comment type="subcellular location">
    <subcellularLocation>
        <location evidence="1">Membrane</location>
        <topology evidence="1">Multi-pass membrane protein</topology>
    </subcellularLocation>
</comment>
<reference evidence="10" key="2">
    <citation type="journal article" date="2022" name="Hortic Res">
        <title>The genome of Dioscorea zingiberensis sheds light on the biosynthesis, origin and evolution of the medicinally important diosgenin saponins.</title>
        <authorList>
            <person name="Li Y."/>
            <person name="Tan C."/>
            <person name="Li Z."/>
            <person name="Guo J."/>
            <person name="Li S."/>
            <person name="Chen X."/>
            <person name="Wang C."/>
            <person name="Dai X."/>
            <person name="Yang H."/>
            <person name="Song W."/>
            <person name="Hou L."/>
            <person name="Xu J."/>
            <person name="Tong Z."/>
            <person name="Xu A."/>
            <person name="Yuan X."/>
            <person name="Wang W."/>
            <person name="Yang Q."/>
            <person name="Chen L."/>
            <person name="Sun Z."/>
            <person name="Wang K."/>
            <person name="Pan B."/>
            <person name="Chen J."/>
            <person name="Bao Y."/>
            <person name="Liu F."/>
            <person name="Qi X."/>
            <person name="Gang D.R."/>
            <person name="Wen J."/>
            <person name="Li J."/>
        </authorList>
    </citation>
    <scope>NUCLEOTIDE SEQUENCE</scope>
    <source>
        <strain evidence="10">Dzin_1.0</strain>
    </source>
</reference>
<feature type="domain" description="CAND6/7 N-terminal" evidence="9">
    <location>
        <begin position="28"/>
        <end position="158"/>
    </location>
</feature>
<keyword evidence="5 6" id="KW-0472">Membrane</keyword>
<feature type="chain" id="PRO_5038954103" description="Protein GPR107" evidence="7">
    <location>
        <begin position="26"/>
        <end position="441"/>
    </location>
</feature>
<dbReference type="AlphaFoldDB" id="A0A9D5HTD4"/>
<proteinExistence type="predicted"/>
<dbReference type="OrthoDB" id="29657at2759"/>
<protein>
    <recommendedName>
        <fullName evidence="12">Protein GPR107</fullName>
    </recommendedName>
</protein>
<keyword evidence="3 7" id="KW-0732">Signal</keyword>
<evidence type="ECO:0000256" key="6">
    <source>
        <dbReference type="SAM" id="Phobius"/>
    </source>
</evidence>
<dbReference type="GO" id="GO:0016020">
    <property type="term" value="C:membrane"/>
    <property type="evidence" value="ECO:0007669"/>
    <property type="project" value="UniProtKB-SubCell"/>
</dbReference>
<keyword evidence="4 6" id="KW-1133">Transmembrane helix</keyword>
<dbReference type="GO" id="GO:0005794">
    <property type="term" value="C:Golgi apparatus"/>
    <property type="evidence" value="ECO:0007669"/>
    <property type="project" value="TreeGrafter"/>
</dbReference>
<keyword evidence="2 6" id="KW-0812">Transmembrane</keyword>
<dbReference type="PANTHER" id="PTHR21229">
    <property type="entry name" value="LUNG SEVEN TRANSMEMBRANE RECEPTOR"/>
    <property type="match status" value="1"/>
</dbReference>
<evidence type="ECO:0000256" key="5">
    <source>
        <dbReference type="ARBA" id="ARBA00023136"/>
    </source>
</evidence>
<evidence type="ECO:0000256" key="1">
    <source>
        <dbReference type="ARBA" id="ARBA00004141"/>
    </source>
</evidence>
<evidence type="ECO:0000256" key="3">
    <source>
        <dbReference type="ARBA" id="ARBA00022729"/>
    </source>
</evidence>
<dbReference type="InterPro" id="IPR009637">
    <property type="entry name" value="GPR107/GPR108-like"/>
</dbReference>
<feature type="signal peptide" evidence="7">
    <location>
        <begin position="1"/>
        <end position="25"/>
    </location>
</feature>
<dbReference type="EMBL" id="JAGGNH010000001">
    <property type="protein sequence ID" value="KAJ0987721.1"/>
    <property type="molecule type" value="Genomic_DNA"/>
</dbReference>
<reference evidence="10" key="1">
    <citation type="submission" date="2021-03" db="EMBL/GenBank/DDBJ databases">
        <authorList>
            <person name="Li Z."/>
            <person name="Yang C."/>
        </authorList>
    </citation>
    <scope>NUCLEOTIDE SEQUENCE</scope>
    <source>
        <strain evidence="10">Dzin_1.0</strain>
        <tissue evidence="10">Leaf</tissue>
    </source>
</reference>
<name>A0A9D5HTD4_9LILI</name>
<feature type="transmembrane region" description="Helical" evidence="6">
    <location>
        <begin position="357"/>
        <end position="378"/>
    </location>
</feature>
<feature type="transmembrane region" description="Helical" evidence="6">
    <location>
        <begin position="282"/>
        <end position="301"/>
    </location>
</feature>
<accession>A0A9D5HTD4</accession>
<dbReference type="Pfam" id="PF21904">
    <property type="entry name" value="CAND6-7_N"/>
    <property type="match status" value="1"/>
</dbReference>
<evidence type="ECO:0000256" key="4">
    <source>
        <dbReference type="ARBA" id="ARBA00022989"/>
    </source>
</evidence>
<organism evidence="10 11">
    <name type="scientific">Dioscorea zingiberensis</name>
    <dbReference type="NCBI Taxonomy" id="325984"/>
    <lineage>
        <taxon>Eukaryota</taxon>
        <taxon>Viridiplantae</taxon>
        <taxon>Streptophyta</taxon>
        <taxon>Embryophyta</taxon>
        <taxon>Tracheophyta</taxon>
        <taxon>Spermatophyta</taxon>
        <taxon>Magnoliopsida</taxon>
        <taxon>Liliopsida</taxon>
        <taxon>Dioscoreales</taxon>
        <taxon>Dioscoreaceae</taxon>
        <taxon>Dioscorea</taxon>
    </lineage>
</organism>
<dbReference type="Pfam" id="PF06814">
    <property type="entry name" value="GOST_TM"/>
    <property type="match status" value="1"/>
</dbReference>
<feature type="domain" description="GOST seven transmembrane" evidence="8">
    <location>
        <begin position="174"/>
        <end position="418"/>
    </location>
</feature>
<evidence type="ECO:0000259" key="9">
    <source>
        <dbReference type="Pfam" id="PF21904"/>
    </source>
</evidence>
<dbReference type="Proteomes" id="UP001085076">
    <property type="component" value="Miscellaneous, Linkage group lg01"/>
</dbReference>
<dbReference type="InterPro" id="IPR054103">
    <property type="entry name" value="CAND6-7_N"/>
</dbReference>
<evidence type="ECO:0000256" key="2">
    <source>
        <dbReference type="ARBA" id="ARBA00022692"/>
    </source>
</evidence>
<evidence type="ECO:0000313" key="11">
    <source>
        <dbReference type="Proteomes" id="UP001085076"/>
    </source>
</evidence>
<evidence type="ECO:0008006" key="12">
    <source>
        <dbReference type="Google" id="ProtNLM"/>
    </source>
</evidence>
<feature type="transmembrane region" description="Helical" evidence="6">
    <location>
        <begin position="210"/>
        <end position="227"/>
    </location>
</feature>
<keyword evidence="11" id="KW-1185">Reference proteome</keyword>